<dbReference type="EMBL" id="BMAW01044076">
    <property type="protein sequence ID" value="GFS42692.1"/>
    <property type="molecule type" value="Genomic_DNA"/>
</dbReference>
<gene>
    <name evidence="1" type="ORF">NPIL_80891</name>
</gene>
<keyword evidence="2" id="KW-1185">Reference proteome</keyword>
<dbReference type="AlphaFoldDB" id="A0A8X6JXC4"/>
<reference evidence="1" key="1">
    <citation type="submission" date="2020-08" db="EMBL/GenBank/DDBJ databases">
        <title>Multicomponent nature underlies the extraordinary mechanical properties of spider dragline silk.</title>
        <authorList>
            <person name="Kono N."/>
            <person name="Nakamura H."/>
            <person name="Mori M."/>
            <person name="Yoshida Y."/>
            <person name="Ohtoshi R."/>
            <person name="Malay A.D."/>
            <person name="Moran D.A.P."/>
            <person name="Tomita M."/>
            <person name="Numata K."/>
            <person name="Arakawa K."/>
        </authorList>
    </citation>
    <scope>NUCLEOTIDE SEQUENCE</scope>
</reference>
<proteinExistence type="predicted"/>
<name>A0A8X6JXC4_NEPPI</name>
<organism evidence="1 2">
    <name type="scientific">Nephila pilipes</name>
    <name type="common">Giant wood spider</name>
    <name type="synonym">Nephila maculata</name>
    <dbReference type="NCBI Taxonomy" id="299642"/>
    <lineage>
        <taxon>Eukaryota</taxon>
        <taxon>Metazoa</taxon>
        <taxon>Ecdysozoa</taxon>
        <taxon>Arthropoda</taxon>
        <taxon>Chelicerata</taxon>
        <taxon>Arachnida</taxon>
        <taxon>Araneae</taxon>
        <taxon>Araneomorphae</taxon>
        <taxon>Entelegynae</taxon>
        <taxon>Araneoidea</taxon>
        <taxon>Nephilidae</taxon>
        <taxon>Nephila</taxon>
    </lineage>
</organism>
<evidence type="ECO:0000313" key="1">
    <source>
        <dbReference type="EMBL" id="GFS42692.1"/>
    </source>
</evidence>
<accession>A0A8X6JXC4</accession>
<evidence type="ECO:0000313" key="2">
    <source>
        <dbReference type="Proteomes" id="UP000887013"/>
    </source>
</evidence>
<protein>
    <submittedName>
        <fullName evidence="1">Uncharacterized protein</fullName>
    </submittedName>
</protein>
<dbReference type="Proteomes" id="UP000887013">
    <property type="component" value="Unassembled WGS sequence"/>
</dbReference>
<comment type="caution">
    <text evidence="1">The sequence shown here is derived from an EMBL/GenBank/DDBJ whole genome shotgun (WGS) entry which is preliminary data.</text>
</comment>
<sequence>MCNGCYKTLEEFLGGDYGPGEEMMTMGFKDAQVPDFCCFTSEPRDVFRVELWVYLSSVTIVDAFCGTICVRRHATLMGFSSKF</sequence>